<sequence length="324" mass="35495">MNWPFSMQERMQRWMAQRHPAVTGTVRVRQNRIYVLPSGFGLGYAVTCVLVLIGAINYQLSLAYLFAFLMLGLGHAGLIQSFRNLLGLTVTALPASAVFAGDTAHFPLQLGDARNYARFGLHLRAGTAQETTPLAVAAASETQVWLSVPATGRGWLALPRMTIETRFPTGWCRAWTVVHLQAQCLVYPAPEPDAPAWPSGAGEEVAGLRQRTGEEDFAGLRQYQAGDTLRQIAWKQSARLEWLAVRTHDTPQSAMLHLRWEDTAGLGIEARLSRLTAWVLRADATGRPYTLELPGQRLAPASGAGHRDTCLRTLALFGPAGKTP</sequence>
<accession>A0A840RDK5</accession>
<feature type="transmembrane region" description="Helical" evidence="1">
    <location>
        <begin position="62"/>
        <end position="79"/>
    </location>
</feature>
<name>A0A840RDK5_9NEIS</name>
<keyword evidence="3" id="KW-1185">Reference proteome</keyword>
<dbReference type="EMBL" id="JACHHN010000002">
    <property type="protein sequence ID" value="MBB5190392.1"/>
    <property type="molecule type" value="Genomic_DNA"/>
</dbReference>
<feature type="transmembrane region" description="Helical" evidence="1">
    <location>
        <begin position="33"/>
        <end position="56"/>
    </location>
</feature>
<dbReference type="PANTHER" id="PTHR34351">
    <property type="entry name" value="SLR1927 PROTEIN-RELATED"/>
    <property type="match status" value="1"/>
</dbReference>
<comment type="caution">
    <text evidence="2">The sequence shown here is derived from an EMBL/GenBank/DDBJ whole genome shotgun (WGS) entry which is preliminary data.</text>
</comment>
<gene>
    <name evidence="2" type="ORF">HNQ50_001114</name>
</gene>
<reference evidence="2 3" key="1">
    <citation type="submission" date="2020-08" db="EMBL/GenBank/DDBJ databases">
        <title>Genomic Encyclopedia of Type Strains, Phase IV (KMG-IV): sequencing the most valuable type-strain genomes for metagenomic binning, comparative biology and taxonomic classification.</title>
        <authorList>
            <person name="Goeker M."/>
        </authorList>
    </citation>
    <scope>NUCLEOTIDE SEQUENCE [LARGE SCALE GENOMIC DNA]</scope>
    <source>
        <strain evidence="2 3">DSM 18233</strain>
    </source>
</reference>
<evidence type="ECO:0000256" key="1">
    <source>
        <dbReference type="SAM" id="Phobius"/>
    </source>
</evidence>
<evidence type="ECO:0000313" key="3">
    <source>
        <dbReference type="Proteomes" id="UP000543030"/>
    </source>
</evidence>
<dbReference type="RefSeq" id="WP_184098391.1">
    <property type="nucleotide sequence ID" value="NZ_JACHHN010000002.1"/>
</dbReference>
<dbReference type="PANTHER" id="PTHR34351:SF1">
    <property type="entry name" value="SLR1927 PROTEIN"/>
    <property type="match status" value="1"/>
</dbReference>
<keyword evidence="1" id="KW-1133">Transmembrane helix</keyword>
<keyword evidence="1" id="KW-0812">Transmembrane</keyword>
<dbReference type="AlphaFoldDB" id="A0A840RDK5"/>
<organism evidence="2 3">
    <name type="scientific">Silvimonas terrae</name>
    <dbReference type="NCBI Taxonomy" id="300266"/>
    <lineage>
        <taxon>Bacteria</taxon>
        <taxon>Pseudomonadati</taxon>
        <taxon>Pseudomonadota</taxon>
        <taxon>Betaproteobacteria</taxon>
        <taxon>Neisseriales</taxon>
        <taxon>Chitinibacteraceae</taxon>
        <taxon>Silvimonas</taxon>
    </lineage>
</organism>
<dbReference type="Proteomes" id="UP000543030">
    <property type="component" value="Unassembled WGS sequence"/>
</dbReference>
<keyword evidence="1" id="KW-0472">Membrane</keyword>
<proteinExistence type="predicted"/>
<protein>
    <submittedName>
        <fullName evidence="2">Uncharacterized protein (DUF58 family)</fullName>
    </submittedName>
</protein>
<evidence type="ECO:0000313" key="2">
    <source>
        <dbReference type="EMBL" id="MBB5190392.1"/>
    </source>
</evidence>